<dbReference type="GO" id="GO:0008775">
    <property type="term" value="F:acetate CoA-transferase activity"/>
    <property type="evidence" value="ECO:0007669"/>
    <property type="project" value="InterPro"/>
</dbReference>
<name>E3RRS4_PYRTT</name>
<dbReference type="GO" id="GO:0006083">
    <property type="term" value="P:acetate metabolic process"/>
    <property type="evidence" value="ECO:0007669"/>
    <property type="project" value="InterPro"/>
</dbReference>
<feature type="domain" description="Acetyl-CoA hydrolase/transferase N-terminal" evidence="16">
    <location>
        <begin position="13"/>
        <end position="230"/>
    </location>
</feature>
<feature type="domain" description="Acetyl-CoA hydrolase/transferase C-terminal" evidence="17">
    <location>
        <begin position="333"/>
        <end position="483"/>
    </location>
</feature>
<comment type="catalytic activity">
    <reaction evidence="1">
        <text>acetyl-CoA + H2O = acetate + CoA + H(+)</text>
        <dbReference type="Rhea" id="RHEA:20289"/>
        <dbReference type="ChEBI" id="CHEBI:15377"/>
        <dbReference type="ChEBI" id="CHEBI:15378"/>
        <dbReference type="ChEBI" id="CHEBI:30089"/>
        <dbReference type="ChEBI" id="CHEBI:57287"/>
        <dbReference type="ChEBI" id="CHEBI:57288"/>
        <dbReference type="EC" id="3.1.2.1"/>
    </reaction>
</comment>
<feature type="region of interest" description="Disordered" evidence="15">
    <location>
        <begin position="578"/>
        <end position="671"/>
    </location>
</feature>
<sequence length="937" mass="102242">MSVSAALKSRVRRPSYLKKIAKAEDLLHHFPHGAYIGWSGFTGVGYPKKIPTALADHVEKNSLQGQLKYNLFVGASSGAETENRWARLNMIERRSPHQVGKEIAKGINNGNIKFFDKHLSMFPVDLMYGYYTLNKPHNKLDVTIVEASAITEDGGIIPGASVGASPELIQMADKIIIEVNTAAPSFEGLHDITMTDLPPRRKPYLIMSPEDRIGTPHIPVDPEKVVAIVESDYPDQTQPNAPEDDTSRAIAANLIEFLKHEVNHGRLPENLLPIQSGIGNIANAVVGGLASGGANFKNLKVWTEVLQDSFLDLFDSGNLDFATATSIRFSPDGFQRFYDNWDRYAPKLLLRSQQVSNSPEIIRRLGVIGMNTPVEVDIYAHANSTCVMGSKMLNGLGGSADFLRSSKYSIMHTPSTRPTKTDPTGISCIVPMCTHVDQTEHDLDVIVTEQGLADVRGLSPRERARVIINKCSHPDYRDILEDYFNKAEFECLRKGWGHEPHLLWNSFDMHKHLNEKGTMKLPKWDYSSAEDAMHKAYAAKTQTTATALKPDIPVTVTVPDSQESAAPSVVSTTFSAPALASSSSNLSTSTTTETDSTTPSSANAPAQSKQHEAPMPPTPCSHPLGSPSPVTQSSKRTSDGSLKRPGVGGEAESRPGRISAHKRNKSMDTHAAISGTRIGELSAQLKTRLSYAMVKVQNGWEKQSLEELEEGQSQRASPSSAPGRSDHLPFESPATSHRRRRPSHVSDSSDQMLMSPSSDPSASMPGRPVSYWGPNTHPALNAAANLIDITGGHHTYGLAPAPTFQTGRRRRSTLTHAPPPLLGGTANQRKHHSHLGAHPPSPQTPRAAGILRMPSQQAEKDAVDTLLFMSSPNNSQRFPTSGQPMPLPSSLRAEAPQRRVMFEAYPSQDKRGVVYQPGMPAPPHHHQHAPYPAYPAR</sequence>
<dbReference type="Proteomes" id="UP000001067">
    <property type="component" value="Unassembled WGS sequence"/>
</dbReference>
<feature type="region of interest" description="Disordered" evidence="15">
    <location>
        <begin position="873"/>
        <end position="894"/>
    </location>
</feature>
<keyword evidence="11" id="KW-0805">Transcription regulation</keyword>
<evidence type="ECO:0000256" key="1">
    <source>
        <dbReference type="ARBA" id="ARBA00001831"/>
    </source>
</evidence>
<keyword evidence="9" id="KW-0678">Repressor</keyword>
<evidence type="ECO:0000256" key="13">
    <source>
        <dbReference type="ARBA" id="ARBA00023242"/>
    </source>
</evidence>
<evidence type="ECO:0000256" key="8">
    <source>
        <dbReference type="ARBA" id="ARBA00022490"/>
    </source>
</evidence>
<dbReference type="Gene3D" id="3.40.1080.20">
    <property type="entry name" value="Acetyl-CoA hydrolase/transferase C-terminal domain"/>
    <property type="match status" value="1"/>
</dbReference>
<protein>
    <recommendedName>
        <fullName evidence="7">Acetyl-CoA hydrolase</fullName>
        <ecNumber evidence="6">3.1.2.1</ecNumber>
    </recommendedName>
    <alternativeName>
        <fullName evidence="14">Acetyl-CoA deacylase</fullName>
    </alternativeName>
</protein>
<dbReference type="Pfam" id="PF08528">
    <property type="entry name" value="Whi5"/>
    <property type="match status" value="1"/>
</dbReference>
<feature type="compositionally biased region" description="Polar residues" evidence="15">
    <location>
        <begin position="711"/>
        <end position="722"/>
    </location>
</feature>
<dbReference type="InterPro" id="IPR037171">
    <property type="entry name" value="NagB/RpiA_transferase-like"/>
</dbReference>
<dbReference type="PANTHER" id="PTHR43609:SF1">
    <property type="entry name" value="ACETYL-COA HYDROLASE"/>
    <property type="match status" value="1"/>
</dbReference>
<keyword evidence="8" id="KW-0963">Cytoplasm</keyword>
<dbReference type="GO" id="GO:0003986">
    <property type="term" value="F:acetyl-CoA hydrolase activity"/>
    <property type="evidence" value="ECO:0007669"/>
    <property type="project" value="UniProtKB-EC"/>
</dbReference>
<dbReference type="GO" id="GO:0005739">
    <property type="term" value="C:mitochondrion"/>
    <property type="evidence" value="ECO:0007669"/>
    <property type="project" value="TreeGrafter"/>
</dbReference>
<dbReference type="Pfam" id="PF13336">
    <property type="entry name" value="AcetylCoA_hyd_C"/>
    <property type="match status" value="1"/>
</dbReference>
<evidence type="ECO:0000259" key="16">
    <source>
        <dbReference type="Pfam" id="PF02550"/>
    </source>
</evidence>
<evidence type="ECO:0000313" key="19">
    <source>
        <dbReference type="Proteomes" id="UP000001067"/>
    </source>
</evidence>
<dbReference type="STRING" id="861557.E3RRS4"/>
<feature type="region of interest" description="Disordered" evidence="15">
    <location>
        <begin position="801"/>
        <end position="844"/>
    </location>
</feature>
<dbReference type="PANTHER" id="PTHR43609">
    <property type="entry name" value="ACETYL-COA HYDROLASE"/>
    <property type="match status" value="1"/>
</dbReference>
<dbReference type="InterPro" id="IPR046433">
    <property type="entry name" value="ActCoA_hydro"/>
</dbReference>
<dbReference type="OrthoDB" id="10250396at2759"/>
<evidence type="ECO:0000256" key="12">
    <source>
        <dbReference type="ARBA" id="ARBA00023163"/>
    </source>
</evidence>
<dbReference type="Gene3D" id="3.40.1080.10">
    <property type="entry name" value="Glutaconate Coenzyme A-transferase"/>
    <property type="match status" value="1"/>
</dbReference>
<evidence type="ECO:0000256" key="2">
    <source>
        <dbReference type="ARBA" id="ARBA00004123"/>
    </source>
</evidence>
<dbReference type="Gene3D" id="3.30.750.70">
    <property type="entry name" value="4-hydroxybutyrate coenzyme like domains"/>
    <property type="match status" value="1"/>
</dbReference>
<gene>
    <name evidence="18" type="ORF">PTT_11541</name>
</gene>
<comment type="subcellular location">
    <subcellularLocation>
        <location evidence="3">Cytoplasm</location>
    </subcellularLocation>
    <subcellularLocation>
        <location evidence="2">Nucleus</location>
    </subcellularLocation>
</comment>
<dbReference type="FunFam" id="3.40.1080.20:FF:000001">
    <property type="entry name" value="Acetyl-CoA hydrolase Ach1"/>
    <property type="match status" value="1"/>
</dbReference>
<dbReference type="InterPro" id="IPR013734">
    <property type="entry name" value="TF_Nrm1/Whi5"/>
</dbReference>
<comment type="similarity">
    <text evidence="5">Belongs to the acetyl-CoA hydrolase/transferase family.</text>
</comment>
<keyword evidence="13" id="KW-0539">Nucleus</keyword>
<dbReference type="AlphaFoldDB" id="E3RRS4"/>
<evidence type="ECO:0000256" key="4">
    <source>
        <dbReference type="ARBA" id="ARBA00006922"/>
    </source>
</evidence>
<feature type="region of interest" description="Disordered" evidence="15">
    <location>
        <begin position="705"/>
        <end position="770"/>
    </location>
</feature>
<feature type="compositionally biased region" description="Polar residues" evidence="15">
    <location>
        <begin position="873"/>
        <end position="883"/>
    </location>
</feature>
<dbReference type="EC" id="3.1.2.1" evidence="6"/>
<evidence type="ECO:0000256" key="10">
    <source>
        <dbReference type="ARBA" id="ARBA00022801"/>
    </source>
</evidence>
<dbReference type="EMBL" id="GL534705">
    <property type="protein sequence ID" value="EFQ91568.1"/>
    <property type="molecule type" value="Genomic_DNA"/>
</dbReference>
<proteinExistence type="inferred from homology"/>
<feature type="compositionally biased region" description="Low complexity" evidence="15">
    <location>
        <begin position="752"/>
        <end position="765"/>
    </location>
</feature>
<dbReference type="KEGG" id="pte:PTT_11541"/>
<evidence type="ECO:0000256" key="9">
    <source>
        <dbReference type="ARBA" id="ARBA00022491"/>
    </source>
</evidence>
<comment type="similarity">
    <text evidence="4">Belongs to the WHI5/NRM1 family.</text>
</comment>
<evidence type="ECO:0000256" key="7">
    <source>
        <dbReference type="ARBA" id="ARBA00017958"/>
    </source>
</evidence>
<dbReference type="FunFam" id="3.30.750.70:FF:000002">
    <property type="entry name" value="Acetyl-CoA hydrolase Ach1"/>
    <property type="match status" value="1"/>
</dbReference>
<dbReference type="InterPro" id="IPR038460">
    <property type="entry name" value="AcetylCoA_hyd_C_sf"/>
</dbReference>
<dbReference type="FunFam" id="3.40.1080.10:FF:000003">
    <property type="entry name" value="Acetyl-coA hydrolase Ach1"/>
    <property type="match status" value="1"/>
</dbReference>
<evidence type="ECO:0000256" key="6">
    <source>
        <dbReference type="ARBA" id="ARBA00011920"/>
    </source>
</evidence>
<dbReference type="InterPro" id="IPR026888">
    <property type="entry name" value="AcetylCoA_hyd_C"/>
</dbReference>
<evidence type="ECO:0000313" key="18">
    <source>
        <dbReference type="EMBL" id="EFQ91568.1"/>
    </source>
</evidence>
<dbReference type="GO" id="GO:0005634">
    <property type="term" value="C:nucleus"/>
    <property type="evidence" value="ECO:0007669"/>
    <property type="project" value="UniProtKB-SubCell"/>
</dbReference>
<evidence type="ECO:0000256" key="5">
    <source>
        <dbReference type="ARBA" id="ARBA00009632"/>
    </source>
</evidence>
<evidence type="ECO:0000259" key="17">
    <source>
        <dbReference type="Pfam" id="PF13336"/>
    </source>
</evidence>
<dbReference type="SUPFAM" id="SSF100950">
    <property type="entry name" value="NagB/RpiA/CoA transferase-like"/>
    <property type="match status" value="2"/>
</dbReference>
<evidence type="ECO:0000256" key="11">
    <source>
        <dbReference type="ARBA" id="ARBA00023015"/>
    </source>
</evidence>
<feature type="compositionally biased region" description="Low complexity" evidence="15">
    <location>
        <begin position="578"/>
        <end position="602"/>
    </location>
</feature>
<dbReference type="Pfam" id="PF02550">
    <property type="entry name" value="AcetylCoA_hydro"/>
    <property type="match status" value="1"/>
</dbReference>
<dbReference type="eggNOG" id="KOG2828">
    <property type="taxonomic scope" value="Eukaryota"/>
</dbReference>
<evidence type="ECO:0000256" key="15">
    <source>
        <dbReference type="SAM" id="MobiDB-lite"/>
    </source>
</evidence>
<organism evidence="19">
    <name type="scientific">Pyrenophora teres f. teres (strain 0-1)</name>
    <name type="common">Barley net blotch fungus</name>
    <name type="synonym">Drechslera teres f. teres</name>
    <dbReference type="NCBI Taxonomy" id="861557"/>
    <lineage>
        <taxon>Eukaryota</taxon>
        <taxon>Fungi</taxon>
        <taxon>Dikarya</taxon>
        <taxon>Ascomycota</taxon>
        <taxon>Pezizomycotina</taxon>
        <taxon>Dothideomycetes</taxon>
        <taxon>Pleosporomycetidae</taxon>
        <taxon>Pleosporales</taxon>
        <taxon>Pleosporineae</taxon>
        <taxon>Pleosporaceae</taxon>
        <taxon>Pyrenophora</taxon>
    </lineage>
</organism>
<evidence type="ECO:0000256" key="3">
    <source>
        <dbReference type="ARBA" id="ARBA00004496"/>
    </source>
</evidence>
<dbReference type="HOGENOM" id="CLU_312870_0_0_1"/>
<dbReference type="InterPro" id="IPR003702">
    <property type="entry name" value="ActCoA_hydro_N"/>
</dbReference>
<feature type="region of interest" description="Disordered" evidence="15">
    <location>
        <begin position="912"/>
        <end position="937"/>
    </location>
</feature>
<reference evidence="18 19" key="1">
    <citation type="journal article" date="2010" name="Genome Biol.">
        <title>A first genome assembly of the barley fungal pathogen Pyrenophora teres f. teres.</title>
        <authorList>
            <person name="Ellwood S.R."/>
            <person name="Liu Z."/>
            <person name="Syme R.A."/>
            <person name="Lai Z."/>
            <person name="Hane J.K."/>
            <person name="Keiper F."/>
            <person name="Moffat C.S."/>
            <person name="Oliver R.P."/>
            <person name="Friesen T.L."/>
        </authorList>
    </citation>
    <scope>NUCLEOTIDE SEQUENCE [LARGE SCALE GENOMIC DNA]</scope>
    <source>
        <strain evidence="18 19">0-1</strain>
    </source>
</reference>
<keyword evidence="10" id="KW-0378">Hydrolase</keyword>
<evidence type="ECO:0000256" key="14">
    <source>
        <dbReference type="ARBA" id="ARBA00029672"/>
    </source>
</evidence>
<keyword evidence="12" id="KW-0804">Transcription</keyword>
<accession>E3RRS4</accession>
<keyword evidence="19" id="KW-1185">Reference proteome</keyword>